<feature type="transmembrane region" description="Helical" evidence="7">
    <location>
        <begin position="181"/>
        <end position="204"/>
    </location>
</feature>
<comment type="similarity">
    <text evidence="7">Belongs to the binding-protein-dependent transport system permease family.</text>
</comment>
<keyword evidence="3" id="KW-1003">Cell membrane</keyword>
<keyword evidence="5 7" id="KW-1133">Transmembrane helix</keyword>
<proteinExistence type="inferred from homology"/>
<feature type="transmembrane region" description="Helical" evidence="7">
    <location>
        <begin position="38"/>
        <end position="60"/>
    </location>
</feature>
<accession>A0ABY7WY24</accession>
<evidence type="ECO:0000256" key="7">
    <source>
        <dbReference type="RuleBase" id="RU363032"/>
    </source>
</evidence>
<feature type="transmembrane region" description="Helical" evidence="7">
    <location>
        <begin position="236"/>
        <end position="255"/>
    </location>
</feature>
<keyword evidence="6 7" id="KW-0472">Membrane</keyword>
<feature type="region of interest" description="Disordered" evidence="8">
    <location>
        <begin position="1"/>
        <end position="30"/>
    </location>
</feature>
<organism evidence="10 11">
    <name type="scientific">Exiguobacterium marinum</name>
    <dbReference type="NCBI Taxonomy" id="273528"/>
    <lineage>
        <taxon>Bacteria</taxon>
        <taxon>Bacillati</taxon>
        <taxon>Bacillota</taxon>
        <taxon>Bacilli</taxon>
        <taxon>Bacillales</taxon>
        <taxon>Bacillales Family XII. Incertae Sedis</taxon>
        <taxon>Exiguobacterium</taxon>
    </lineage>
</organism>
<feature type="transmembrane region" description="Helical" evidence="7">
    <location>
        <begin position="101"/>
        <end position="120"/>
    </location>
</feature>
<evidence type="ECO:0000256" key="2">
    <source>
        <dbReference type="ARBA" id="ARBA00022448"/>
    </source>
</evidence>
<dbReference type="Proteomes" id="UP001213680">
    <property type="component" value="Chromosome"/>
</dbReference>
<dbReference type="PANTHER" id="PTHR30193:SF37">
    <property type="entry name" value="INNER MEMBRANE ABC TRANSPORTER PERMEASE PROTEIN YCJO"/>
    <property type="match status" value="1"/>
</dbReference>
<keyword evidence="2 7" id="KW-0813">Transport</keyword>
<dbReference type="Gene3D" id="1.10.3720.10">
    <property type="entry name" value="MetI-like"/>
    <property type="match status" value="1"/>
</dbReference>
<feature type="transmembrane region" description="Helical" evidence="7">
    <location>
        <begin position="132"/>
        <end position="153"/>
    </location>
</feature>
<dbReference type="RefSeq" id="WP_026825136.1">
    <property type="nucleotide sequence ID" value="NZ_CP118099.1"/>
</dbReference>
<evidence type="ECO:0000313" key="11">
    <source>
        <dbReference type="Proteomes" id="UP001213680"/>
    </source>
</evidence>
<dbReference type="PROSITE" id="PS50928">
    <property type="entry name" value="ABC_TM1"/>
    <property type="match status" value="1"/>
</dbReference>
<dbReference type="SUPFAM" id="SSF161098">
    <property type="entry name" value="MetI-like"/>
    <property type="match status" value="1"/>
</dbReference>
<dbReference type="InterPro" id="IPR035906">
    <property type="entry name" value="MetI-like_sf"/>
</dbReference>
<feature type="domain" description="ABC transmembrane type-1" evidence="9">
    <location>
        <begin position="95"/>
        <end position="311"/>
    </location>
</feature>
<evidence type="ECO:0000256" key="3">
    <source>
        <dbReference type="ARBA" id="ARBA00022475"/>
    </source>
</evidence>
<protein>
    <submittedName>
        <fullName evidence="10">Sugar ABC transporter permease</fullName>
    </submittedName>
</protein>
<sequence>MGTQLEINRRTDTASQAPPPKKKKGSERDRREAVQGMTFMLPTLIILVTFTLLPIAYSLFLSFTRVNLFGGIDFQWVGLDNYVNAWNDDRVWTALKNTFRYALFVVPIQTAIALLMAAVLNSGIRFQNTFRTIYFLPTLTSSSALTMIFMFLFSLNGPINNVLVSFGLLDTPINFINETDFALTTIMVMNIWSTVPFFMTIYLAGLQDIPSSLYEAASLDGANAWQKLMKITVPNLTPVTNYVLLMGIIGCFQLFDQAYIISGGTGGPNNATLTFSLIIYQYAFKTIGTMGYASALAIILTAIIFTVSMIARKLNKEESNY</sequence>
<dbReference type="CDD" id="cd06261">
    <property type="entry name" value="TM_PBP2"/>
    <property type="match status" value="1"/>
</dbReference>
<comment type="subcellular location">
    <subcellularLocation>
        <location evidence="1 7">Cell membrane</location>
        <topology evidence="1 7">Multi-pass membrane protein</topology>
    </subcellularLocation>
</comment>
<dbReference type="PANTHER" id="PTHR30193">
    <property type="entry name" value="ABC TRANSPORTER PERMEASE PROTEIN"/>
    <property type="match status" value="1"/>
</dbReference>
<evidence type="ECO:0000256" key="1">
    <source>
        <dbReference type="ARBA" id="ARBA00004651"/>
    </source>
</evidence>
<evidence type="ECO:0000313" key="10">
    <source>
        <dbReference type="EMBL" id="WDH75500.1"/>
    </source>
</evidence>
<feature type="transmembrane region" description="Helical" evidence="7">
    <location>
        <begin position="290"/>
        <end position="311"/>
    </location>
</feature>
<gene>
    <name evidence="10" type="ORF">PTI97_11795</name>
</gene>
<keyword evidence="4 7" id="KW-0812">Transmembrane</keyword>
<evidence type="ECO:0000259" key="9">
    <source>
        <dbReference type="PROSITE" id="PS50928"/>
    </source>
</evidence>
<dbReference type="EMBL" id="CP118099">
    <property type="protein sequence ID" value="WDH75500.1"/>
    <property type="molecule type" value="Genomic_DNA"/>
</dbReference>
<keyword evidence="11" id="KW-1185">Reference proteome</keyword>
<evidence type="ECO:0000256" key="5">
    <source>
        <dbReference type="ARBA" id="ARBA00022989"/>
    </source>
</evidence>
<reference evidence="10 11" key="1">
    <citation type="submission" date="2023-02" db="EMBL/GenBank/DDBJ databases">
        <title>A bacterium isolated from plastisphere.</title>
        <authorList>
            <person name="Sun Y."/>
        </authorList>
    </citation>
    <scope>NUCLEOTIDE SEQUENCE [LARGE SCALE GENOMIC DNA]</scope>
    <source>
        <strain evidence="11">a-1</strain>
    </source>
</reference>
<dbReference type="InterPro" id="IPR051393">
    <property type="entry name" value="ABC_transporter_permease"/>
</dbReference>
<evidence type="ECO:0000256" key="4">
    <source>
        <dbReference type="ARBA" id="ARBA00022692"/>
    </source>
</evidence>
<dbReference type="InterPro" id="IPR000515">
    <property type="entry name" value="MetI-like"/>
</dbReference>
<evidence type="ECO:0000256" key="6">
    <source>
        <dbReference type="ARBA" id="ARBA00023136"/>
    </source>
</evidence>
<dbReference type="Pfam" id="PF00528">
    <property type="entry name" value="BPD_transp_1"/>
    <property type="match status" value="1"/>
</dbReference>
<name>A0ABY7WY24_9BACL</name>
<evidence type="ECO:0000256" key="8">
    <source>
        <dbReference type="SAM" id="MobiDB-lite"/>
    </source>
</evidence>